<reference evidence="11" key="1">
    <citation type="submission" date="2016-11" db="EMBL/GenBank/DDBJ databases">
        <authorList>
            <person name="Varghese N."/>
            <person name="Submissions S."/>
        </authorList>
    </citation>
    <scope>NUCLEOTIDE SEQUENCE [LARGE SCALE GENOMIC DNA]</scope>
    <source>
        <strain evidence="11">DSM 19514</strain>
    </source>
</reference>
<protein>
    <submittedName>
        <fullName evidence="10">HAMP domain-containing protein</fullName>
    </submittedName>
</protein>
<dbReference type="InterPro" id="IPR003660">
    <property type="entry name" value="HAMP_dom"/>
</dbReference>
<evidence type="ECO:0000259" key="9">
    <source>
        <dbReference type="PROSITE" id="PS50885"/>
    </source>
</evidence>
<dbReference type="GO" id="GO:0016020">
    <property type="term" value="C:membrane"/>
    <property type="evidence" value="ECO:0007669"/>
    <property type="project" value="InterPro"/>
</dbReference>
<evidence type="ECO:0000256" key="7">
    <source>
        <dbReference type="SAM" id="Phobius"/>
    </source>
</evidence>
<dbReference type="PRINTS" id="PR00260">
    <property type="entry name" value="CHEMTRNSDUCR"/>
</dbReference>
<dbReference type="Pfam" id="PF00672">
    <property type="entry name" value="HAMP"/>
    <property type="match status" value="1"/>
</dbReference>
<dbReference type="PANTHER" id="PTHR32089:SF112">
    <property type="entry name" value="LYSOZYME-LIKE PROTEIN-RELATED"/>
    <property type="match status" value="1"/>
</dbReference>
<dbReference type="RefSeq" id="WP_072790974.1">
    <property type="nucleotide sequence ID" value="NZ_FQUL01000022.1"/>
</dbReference>
<dbReference type="SUPFAM" id="SSF58104">
    <property type="entry name" value="Methyl-accepting chemotaxis protein (MCP) signaling domain"/>
    <property type="match status" value="1"/>
</dbReference>
<dbReference type="Proteomes" id="UP000184295">
    <property type="component" value="Unassembled WGS sequence"/>
</dbReference>
<feature type="domain" description="HAMP" evidence="9">
    <location>
        <begin position="213"/>
        <end position="267"/>
    </location>
</feature>
<evidence type="ECO:0000256" key="2">
    <source>
        <dbReference type="ARBA" id="ARBA00022989"/>
    </source>
</evidence>
<dbReference type="CDD" id="cd06225">
    <property type="entry name" value="HAMP"/>
    <property type="match status" value="1"/>
</dbReference>
<dbReference type="Gene3D" id="1.10.287.950">
    <property type="entry name" value="Methyl-accepting chemotaxis protein"/>
    <property type="match status" value="1"/>
</dbReference>
<organism evidence="10 11">
    <name type="scientific">Ferrithrix thermotolerans DSM 19514</name>
    <dbReference type="NCBI Taxonomy" id="1121881"/>
    <lineage>
        <taxon>Bacteria</taxon>
        <taxon>Bacillati</taxon>
        <taxon>Actinomycetota</taxon>
        <taxon>Acidimicrobiia</taxon>
        <taxon>Acidimicrobiales</taxon>
        <taxon>Acidimicrobiaceae</taxon>
        <taxon>Ferrithrix</taxon>
    </lineage>
</organism>
<dbReference type="Pfam" id="PF00015">
    <property type="entry name" value="MCPsignal"/>
    <property type="match status" value="1"/>
</dbReference>
<keyword evidence="11" id="KW-1185">Reference proteome</keyword>
<dbReference type="GO" id="GO:0004888">
    <property type="term" value="F:transmembrane signaling receptor activity"/>
    <property type="evidence" value="ECO:0007669"/>
    <property type="project" value="InterPro"/>
</dbReference>
<dbReference type="PROSITE" id="PS50885">
    <property type="entry name" value="HAMP"/>
    <property type="match status" value="1"/>
</dbReference>
<dbReference type="EMBL" id="FQUL01000022">
    <property type="protein sequence ID" value="SHE76752.1"/>
    <property type="molecule type" value="Genomic_DNA"/>
</dbReference>
<evidence type="ECO:0000256" key="6">
    <source>
        <dbReference type="SAM" id="MobiDB-lite"/>
    </source>
</evidence>
<keyword evidence="1 7" id="KW-0812">Transmembrane</keyword>
<feature type="transmembrane region" description="Helical" evidence="7">
    <location>
        <begin position="191"/>
        <end position="211"/>
    </location>
</feature>
<evidence type="ECO:0000256" key="3">
    <source>
        <dbReference type="ARBA" id="ARBA00023224"/>
    </source>
</evidence>
<proteinExistence type="inferred from homology"/>
<evidence type="ECO:0000259" key="8">
    <source>
        <dbReference type="PROSITE" id="PS50111"/>
    </source>
</evidence>
<evidence type="ECO:0000313" key="11">
    <source>
        <dbReference type="Proteomes" id="UP000184295"/>
    </source>
</evidence>
<evidence type="ECO:0000313" key="10">
    <source>
        <dbReference type="EMBL" id="SHE76752.1"/>
    </source>
</evidence>
<keyword evidence="2 7" id="KW-1133">Transmembrane helix</keyword>
<dbReference type="OrthoDB" id="1115140at2"/>
<evidence type="ECO:0000256" key="5">
    <source>
        <dbReference type="PROSITE-ProRule" id="PRU00284"/>
    </source>
</evidence>
<dbReference type="SMART" id="SM00304">
    <property type="entry name" value="HAMP"/>
    <property type="match status" value="2"/>
</dbReference>
<dbReference type="AlphaFoldDB" id="A0A1M4W709"/>
<sequence length="577" mass="61567">MTVVKKATLGLLSVAVVSMVLSFMVFTRASSSQEGVTRYKDVYYVANVNTLEMVTAFYTFDDQMNMYVLVAYAYPHQGSLIQQTYVQAMQGKEQLGALIASSKKLERFEPGSDSLLARVQRDYLAYSNYASQVHSAVLSHNVSKAAYIQTIGNLNPSNDIMVALGKLQALTVKDSSGELGAVSSLQNSTKLVVITMVLADALVLGVLFILFRRIFITPLLSLDRKLAALADGSEDINSELPEVSSDEFGQIARSFNGFRRRLMAAMGQVASSVKVLEVAASGLKEMSDDLADVSDDTAIRAEQVSASADQIVSNAAAVSEATDEMRLAITEIASSASKAARVASSAVGVASNASDTVRRLGDSSNEVGEVVKTINDIAEQTNLLALNAAIEAARAGDAGRGFAVVASEVKDLAKDTAVATEDIAKKMEAIQSDTEQVIAAIAQISDVIREISDLQSSIASAVEEQSVTTNEIGRVAAEAAQGSSDAVNHIAEVVTTAHESKAKVESTRRSVSDLEKVALELSQLVSRFTSVPNSKSHSSEDPEDIFDSAGTTRSRTVRPRFGIPESLERLALRRNGR</sequence>
<gene>
    <name evidence="10" type="ORF">SAMN02745225_01567</name>
</gene>
<dbReference type="SMART" id="SM00283">
    <property type="entry name" value="MA"/>
    <property type="match status" value="1"/>
</dbReference>
<evidence type="ECO:0000256" key="4">
    <source>
        <dbReference type="ARBA" id="ARBA00029447"/>
    </source>
</evidence>
<accession>A0A1M4W709</accession>
<dbReference type="InterPro" id="IPR004089">
    <property type="entry name" value="MCPsignal_dom"/>
</dbReference>
<feature type="region of interest" description="Disordered" evidence="6">
    <location>
        <begin position="530"/>
        <end position="560"/>
    </location>
</feature>
<dbReference type="InterPro" id="IPR004090">
    <property type="entry name" value="Chemotax_Me-accpt_rcpt"/>
</dbReference>
<dbReference type="PANTHER" id="PTHR32089">
    <property type="entry name" value="METHYL-ACCEPTING CHEMOTAXIS PROTEIN MCPB"/>
    <property type="match status" value="1"/>
</dbReference>
<dbReference type="STRING" id="1121881.SAMN02745225_01567"/>
<name>A0A1M4W709_9ACTN</name>
<dbReference type="PROSITE" id="PS50111">
    <property type="entry name" value="CHEMOTAXIS_TRANSDUC_2"/>
    <property type="match status" value="1"/>
</dbReference>
<evidence type="ECO:0000256" key="1">
    <source>
        <dbReference type="ARBA" id="ARBA00022692"/>
    </source>
</evidence>
<comment type="similarity">
    <text evidence="4">Belongs to the methyl-accepting chemotaxis (MCP) protein family.</text>
</comment>
<keyword evidence="7" id="KW-0472">Membrane</keyword>
<dbReference type="GO" id="GO:0007165">
    <property type="term" value="P:signal transduction"/>
    <property type="evidence" value="ECO:0007669"/>
    <property type="project" value="UniProtKB-KW"/>
</dbReference>
<feature type="domain" description="Methyl-accepting transducer" evidence="8">
    <location>
        <begin position="265"/>
        <end position="515"/>
    </location>
</feature>
<dbReference type="GO" id="GO:0006935">
    <property type="term" value="P:chemotaxis"/>
    <property type="evidence" value="ECO:0007669"/>
    <property type="project" value="InterPro"/>
</dbReference>
<keyword evidence="3 5" id="KW-0807">Transducer</keyword>